<dbReference type="RefSeq" id="XP_040648778.1">
    <property type="nucleotide sequence ID" value="XM_040793923.1"/>
</dbReference>
<dbReference type="GO" id="GO:0000136">
    <property type="term" value="C:mannan polymerase complex"/>
    <property type="evidence" value="ECO:0007669"/>
    <property type="project" value="TreeGrafter"/>
</dbReference>
<dbReference type="SUPFAM" id="SSF53448">
    <property type="entry name" value="Nucleotide-diphospho-sugar transferases"/>
    <property type="match status" value="1"/>
</dbReference>
<accession>A0A135LMQ4</accession>
<evidence type="ECO:0000256" key="1">
    <source>
        <dbReference type="ARBA" id="ARBA00009003"/>
    </source>
</evidence>
<dbReference type="STRING" id="5078.A0A135LMQ4"/>
<dbReference type="GeneID" id="63709223"/>
<dbReference type="FunFam" id="3.90.550.20:FF:000004">
    <property type="entry name" value="Glycosyltransferase family 32 protein"/>
    <property type="match status" value="1"/>
</dbReference>
<dbReference type="PANTHER" id="PTHR31834">
    <property type="entry name" value="INITIATION-SPECIFIC ALPHA-1,6-MANNOSYLTRANSFERASE"/>
    <property type="match status" value="1"/>
</dbReference>
<dbReference type="OMA" id="VTWDLFH"/>
<dbReference type="InterPro" id="IPR007577">
    <property type="entry name" value="GlycoTrfase_DXD_sugar-bd_CS"/>
</dbReference>
<gene>
    <name evidence="2" type="ORF">PGRI_062090</name>
</gene>
<dbReference type="AlphaFoldDB" id="A0A135LMQ4"/>
<name>A0A135LMQ4_PENPA</name>
<dbReference type="GO" id="GO:0006487">
    <property type="term" value="P:protein N-linked glycosylation"/>
    <property type="evidence" value="ECO:0007669"/>
    <property type="project" value="TreeGrafter"/>
</dbReference>
<proteinExistence type="inferred from homology"/>
<protein>
    <submittedName>
        <fullName evidence="2">Uncharacterized protein</fullName>
    </submittedName>
</protein>
<sequence>MLEKNFVSPSLFPKKARRFTHGGLVALCLFIYFCITRTSQDFGENQSQSTPTQLTSNNGELFPRKIWQIWKVNPLEFDGRDIEVARSWISKNPGYRYEVLTDQNDLDYVDTNFGPLGLNRPDIVETYRSLTAPIIKADLLRYLVLYIEGGVYADIDVEALRPVQRFIPNSHNEREIDMVIGVEIDEPRFSDHPILGQKSQSFCQWTFMCKPRQPVMMRLVENILHWLDQLSMQQGRPISELELDFDDVITGTGPSAFTTAILSEMSRTTGQEITWNMFHDIPESKVVGGFLVLTVEAFAAGQGHSDSGSHNSRNALVKHHYHASAWPNRHPRFSHPIFAEVERCNWDEDCVKRWDEQTSAFAALPQEEQERQIATFQAIGDALKNMEPPPNQGMF</sequence>
<comment type="caution">
    <text evidence="2">The sequence shown here is derived from an EMBL/GenBank/DDBJ whole genome shotgun (WGS) entry which is preliminary data.</text>
</comment>
<comment type="similarity">
    <text evidence="1">Belongs to the glycosyltransferase 32 family.</text>
</comment>
<dbReference type="PANTHER" id="PTHR31834:SF8">
    <property type="entry name" value="TRANSFERASE, PUTATIVE (AFU_ORTHOLOGUE AFUA_6G14040)-RELATED"/>
    <property type="match status" value="1"/>
</dbReference>
<dbReference type="Gene3D" id="3.90.550.20">
    <property type="match status" value="1"/>
</dbReference>
<evidence type="ECO:0000313" key="2">
    <source>
        <dbReference type="EMBL" id="KXG50242.1"/>
    </source>
</evidence>
<dbReference type="EMBL" id="LHQR01000048">
    <property type="protein sequence ID" value="KXG50242.1"/>
    <property type="molecule type" value="Genomic_DNA"/>
</dbReference>
<dbReference type="Proteomes" id="UP000070168">
    <property type="component" value="Unassembled WGS sequence"/>
</dbReference>
<organism evidence="2 3">
    <name type="scientific">Penicillium patulum</name>
    <name type="common">Penicillium griseofulvum</name>
    <dbReference type="NCBI Taxonomy" id="5078"/>
    <lineage>
        <taxon>Eukaryota</taxon>
        <taxon>Fungi</taxon>
        <taxon>Dikarya</taxon>
        <taxon>Ascomycota</taxon>
        <taxon>Pezizomycotina</taxon>
        <taxon>Eurotiomycetes</taxon>
        <taxon>Eurotiomycetidae</taxon>
        <taxon>Eurotiales</taxon>
        <taxon>Aspergillaceae</taxon>
        <taxon>Penicillium</taxon>
    </lineage>
</organism>
<dbReference type="InterPro" id="IPR039367">
    <property type="entry name" value="Och1-like"/>
</dbReference>
<dbReference type="InterPro" id="IPR029044">
    <property type="entry name" value="Nucleotide-diphossugar_trans"/>
</dbReference>
<dbReference type="OrthoDB" id="409543at2759"/>
<reference evidence="2 3" key="1">
    <citation type="journal article" date="2016" name="BMC Genomics">
        <title>Genome sequencing and secondary metabolism of the postharvest pathogen Penicillium griseofulvum.</title>
        <authorList>
            <person name="Banani H."/>
            <person name="Marcet-Houben M."/>
            <person name="Ballester A.R."/>
            <person name="Abbruscato P."/>
            <person name="Gonzalez-Candelas L."/>
            <person name="Gabaldon T."/>
            <person name="Spadaro D."/>
        </authorList>
    </citation>
    <scope>NUCLEOTIDE SEQUENCE [LARGE SCALE GENOMIC DNA]</scope>
    <source>
        <strain evidence="2 3">PG3</strain>
    </source>
</reference>
<keyword evidence="3" id="KW-1185">Reference proteome</keyword>
<evidence type="ECO:0000313" key="3">
    <source>
        <dbReference type="Proteomes" id="UP000070168"/>
    </source>
</evidence>
<dbReference type="Pfam" id="PF04488">
    <property type="entry name" value="Gly_transf_sug"/>
    <property type="match status" value="1"/>
</dbReference>
<dbReference type="GO" id="GO:0000009">
    <property type="term" value="F:alpha-1,6-mannosyltransferase activity"/>
    <property type="evidence" value="ECO:0007669"/>
    <property type="project" value="InterPro"/>
</dbReference>